<gene>
    <name evidence="3" type="ORF">FJTKL_00744</name>
</gene>
<proteinExistence type="predicted"/>
<feature type="region of interest" description="Disordered" evidence="1">
    <location>
        <begin position="68"/>
        <end position="104"/>
    </location>
</feature>
<name>A0ABR4F6G7_9PEZI</name>
<keyword evidence="2" id="KW-0812">Transmembrane</keyword>
<reference evidence="3 4" key="1">
    <citation type="submission" date="2024-03" db="EMBL/GenBank/DDBJ databases">
        <title>A high-quality draft genome sequence of Diaporthe vaccinii, a causative agent of upright dieback and viscid rot disease in cranberry plants.</title>
        <authorList>
            <person name="Sarrasin M."/>
            <person name="Lang B.F."/>
            <person name="Burger G."/>
        </authorList>
    </citation>
    <scope>NUCLEOTIDE SEQUENCE [LARGE SCALE GENOMIC DNA]</scope>
    <source>
        <strain evidence="3 4">IS7</strain>
    </source>
</reference>
<dbReference type="EMBL" id="JBAWTH010000010">
    <property type="protein sequence ID" value="KAL2290300.1"/>
    <property type="molecule type" value="Genomic_DNA"/>
</dbReference>
<feature type="transmembrane region" description="Helical" evidence="2">
    <location>
        <begin position="105"/>
        <end position="130"/>
    </location>
</feature>
<comment type="caution">
    <text evidence="3">The sequence shown here is derived from an EMBL/GenBank/DDBJ whole genome shotgun (WGS) entry which is preliminary data.</text>
</comment>
<evidence type="ECO:0000256" key="2">
    <source>
        <dbReference type="SAM" id="Phobius"/>
    </source>
</evidence>
<keyword evidence="4" id="KW-1185">Reference proteome</keyword>
<sequence>MITWDTECNIRGEYADCEVTVAGPSAAFETYDTGVFVGLTDSLTPVTITAGLDKILAAGTVTGAVSTATSGTAQTAEPASSGASETGASAPATSSSSSASTPSSIASGAVTGAGLNVVLAAFCGVSALMLEL</sequence>
<evidence type="ECO:0000313" key="4">
    <source>
        <dbReference type="Proteomes" id="UP001600888"/>
    </source>
</evidence>
<evidence type="ECO:0000313" key="3">
    <source>
        <dbReference type="EMBL" id="KAL2290300.1"/>
    </source>
</evidence>
<accession>A0ABR4F6G7</accession>
<keyword evidence="2" id="KW-1133">Transmembrane helix</keyword>
<keyword evidence="2" id="KW-0472">Membrane</keyword>
<evidence type="ECO:0000256" key="1">
    <source>
        <dbReference type="SAM" id="MobiDB-lite"/>
    </source>
</evidence>
<organism evidence="3 4">
    <name type="scientific">Diaporthe vaccinii</name>
    <dbReference type="NCBI Taxonomy" id="105482"/>
    <lineage>
        <taxon>Eukaryota</taxon>
        <taxon>Fungi</taxon>
        <taxon>Dikarya</taxon>
        <taxon>Ascomycota</taxon>
        <taxon>Pezizomycotina</taxon>
        <taxon>Sordariomycetes</taxon>
        <taxon>Sordariomycetidae</taxon>
        <taxon>Diaporthales</taxon>
        <taxon>Diaporthaceae</taxon>
        <taxon>Diaporthe</taxon>
        <taxon>Diaporthe eres species complex</taxon>
    </lineage>
</organism>
<dbReference type="Proteomes" id="UP001600888">
    <property type="component" value="Unassembled WGS sequence"/>
</dbReference>
<protein>
    <submittedName>
        <fullName evidence="3">Uncharacterized protein</fullName>
    </submittedName>
</protein>